<organism evidence="1 2">
    <name type="scientific">Pseudoduganella buxea</name>
    <dbReference type="NCBI Taxonomy" id="1949069"/>
    <lineage>
        <taxon>Bacteria</taxon>
        <taxon>Pseudomonadati</taxon>
        <taxon>Pseudomonadota</taxon>
        <taxon>Betaproteobacteria</taxon>
        <taxon>Burkholderiales</taxon>
        <taxon>Oxalobacteraceae</taxon>
        <taxon>Telluria group</taxon>
        <taxon>Pseudoduganella</taxon>
    </lineage>
</organism>
<comment type="caution">
    <text evidence="1">The sequence shown here is derived from an EMBL/GenBank/DDBJ whole genome shotgun (WGS) entry which is preliminary data.</text>
</comment>
<evidence type="ECO:0000313" key="2">
    <source>
        <dbReference type="Proteomes" id="UP000622638"/>
    </source>
</evidence>
<evidence type="ECO:0000313" key="1">
    <source>
        <dbReference type="EMBL" id="GGC13161.1"/>
    </source>
</evidence>
<protein>
    <submittedName>
        <fullName evidence="1">Uncharacterized protein</fullName>
    </submittedName>
</protein>
<gene>
    <name evidence="1" type="ORF">GCM10011572_38170</name>
</gene>
<name>A0ABQ1KY78_9BURK</name>
<dbReference type="EMBL" id="BMKG01000017">
    <property type="protein sequence ID" value="GGC13161.1"/>
    <property type="molecule type" value="Genomic_DNA"/>
</dbReference>
<keyword evidence="2" id="KW-1185">Reference proteome</keyword>
<dbReference type="Proteomes" id="UP000622638">
    <property type="component" value="Unassembled WGS sequence"/>
</dbReference>
<sequence length="367" mass="41050">MLADRYPIGRRAVRGRIVKSRINSEYKMTSSAATHANLFLSHLGLPLASIDQSVFRYADAPDFEMPEHSPIGGIFFKEQGFSITFCPPDFYHANDLLITQPPIITNVQLYAGESYYGHNRYEGELPFGISFSDMRDDVIGKLGPGVWQFPLVAPFRLERFDLPDRWILVKYADGNAGISVIQVGLKPKKAKATVLPRIVQPDIHALQARLTHRWDTVRADDRFTGIDLSGFSAPAAGEDCPHEIDALATHGVELYFRQSNATSTPEAVLSGARYIRKGLYWSSGFDGELPKGICFDDTPERVLQKVGVYPVTGKANTLSGYYVWNLPEFLLHVGFSVMEQRVNRVYIAAHSYYSQSLLDSPLLEQPT</sequence>
<accession>A0ABQ1KY78</accession>
<proteinExistence type="predicted"/>
<reference evidence="2" key="1">
    <citation type="journal article" date="2019" name="Int. J. Syst. Evol. Microbiol.">
        <title>The Global Catalogue of Microorganisms (GCM) 10K type strain sequencing project: providing services to taxonomists for standard genome sequencing and annotation.</title>
        <authorList>
            <consortium name="The Broad Institute Genomics Platform"/>
            <consortium name="The Broad Institute Genome Sequencing Center for Infectious Disease"/>
            <person name="Wu L."/>
            <person name="Ma J."/>
        </authorList>
    </citation>
    <scope>NUCLEOTIDE SEQUENCE [LARGE SCALE GENOMIC DNA]</scope>
    <source>
        <strain evidence="2">CGMCC 1.15931</strain>
    </source>
</reference>